<comment type="caution">
    <text evidence="1">The sequence shown here is derived from an EMBL/GenBank/DDBJ whole genome shotgun (WGS) entry which is preliminary data.</text>
</comment>
<keyword evidence="2" id="KW-1185">Reference proteome</keyword>
<evidence type="ECO:0000313" key="1">
    <source>
        <dbReference type="EMBL" id="KWV57809.1"/>
    </source>
</evidence>
<dbReference type="AlphaFoldDB" id="A0A109JZN3"/>
<dbReference type="EMBL" id="LNCU01000040">
    <property type="protein sequence ID" value="KWV57809.1"/>
    <property type="molecule type" value="Genomic_DNA"/>
</dbReference>
<reference evidence="1 2" key="1">
    <citation type="submission" date="2015-11" db="EMBL/GenBank/DDBJ databases">
        <title>Draft Genome Sequence of the Strain BR 10303 (Bradyrhizobium sp.) isolated from nodules of Centrolobium paraense.</title>
        <authorList>
            <person name="Zelli J.E."/>
            <person name="Simoes-Araujo J.L."/>
            <person name="Barauna A.C."/>
            <person name="Silva K."/>
        </authorList>
    </citation>
    <scope>NUCLEOTIDE SEQUENCE [LARGE SCALE GENOMIC DNA]</scope>
    <source>
        <strain evidence="1 2">BR 10303</strain>
    </source>
</reference>
<sequence length="72" mass="7947">MFGISGRTVQVELKQALMHRAIRIGREVSSPTAARRRLRSIVQRNGVRQALLSEQVTSAVDCGLLSADERLS</sequence>
<name>A0A109JZN3_9BRAD</name>
<organism evidence="1 2">
    <name type="scientific">Bradyrhizobium macuxiense</name>
    <dbReference type="NCBI Taxonomy" id="1755647"/>
    <lineage>
        <taxon>Bacteria</taxon>
        <taxon>Pseudomonadati</taxon>
        <taxon>Pseudomonadota</taxon>
        <taxon>Alphaproteobacteria</taxon>
        <taxon>Hyphomicrobiales</taxon>
        <taxon>Nitrobacteraceae</taxon>
        <taxon>Bradyrhizobium</taxon>
    </lineage>
</organism>
<dbReference type="Proteomes" id="UP000057737">
    <property type="component" value="Unassembled WGS sequence"/>
</dbReference>
<protein>
    <submittedName>
        <fullName evidence="1">Uncharacterized protein</fullName>
    </submittedName>
</protein>
<proteinExistence type="predicted"/>
<dbReference type="OrthoDB" id="9794372at2"/>
<evidence type="ECO:0000313" key="2">
    <source>
        <dbReference type="Proteomes" id="UP000057737"/>
    </source>
</evidence>
<dbReference type="RefSeq" id="WP_066504338.1">
    <property type="nucleotide sequence ID" value="NZ_LNCU01000040.1"/>
</dbReference>
<accession>A0A109JZN3</accession>
<gene>
    <name evidence="1" type="ORF">AS156_36990</name>
</gene>